<comment type="caution">
    <text evidence="2">The sequence shown here is derived from an EMBL/GenBank/DDBJ whole genome shotgun (WGS) entry which is preliminary data.</text>
</comment>
<sequence length="233" mass="25963">MTGRRNVQKFQGFTLVELLIVIMILGIMMTLGLIVWSRTAPMIRLDSVVQAIQNNLVFAQNGAIKTGNDWFVEFFLNENNYVIANDDGWLGTTTALDQFGNLRNRRSYYLGSPDYDFDLRNNQTLDDTNGNGAPDVGDFELERGPIYLGKEMFLMSVNNQSITRVTFDRNGAPSFQYFNGAPASGGGLIWVAAAQFMTISSTDPGQGTKDQQRFRKAVKIRPGTGMAVITENY</sequence>
<dbReference type="EMBL" id="MGDD01000193">
    <property type="protein sequence ID" value="OGL45139.1"/>
    <property type="molecule type" value="Genomic_DNA"/>
</dbReference>
<dbReference type="NCBIfam" id="TIGR02532">
    <property type="entry name" value="IV_pilin_GFxxxE"/>
    <property type="match status" value="1"/>
</dbReference>
<dbReference type="InterPro" id="IPR012902">
    <property type="entry name" value="N_methyl_site"/>
</dbReference>
<reference evidence="2 3" key="1">
    <citation type="journal article" date="2016" name="Nat. Commun.">
        <title>Thousands of microbial genomes shed light on interconnected biogeochemical processes in an aquifer system.</title>
        <authorList>
            <person name="Anantharaman K."/>
            <person name="Brown C.T."/>
            <person name="Hug L.A."/>
            <person name="Sharon I."/>
            <person name="Castelle C.J."/>
            <person name="Probst A.J."/>
            <person name="Thomas B.C."/>
            <person name="Singh A."/>
            <person name="Wilkins M.J."/>
            <person name="Karaoz U."/>
            <person name="Brodie E.L."/>
            <person name="Williams K.H."/>
            <person name="Hubbard S.S."/>
            <person name="Banfield J.F."/>
        </authorList>
    </citation>
    <scope>NUCLEOTIDE SEQUENCE [LARGE SCALE GENOMIC DNA]</scope>
</reference>
<dbReference type="InterPro" id="IPR045584">
    <property type="entry name" value="Pilin-like"/>
</dbReference>
<name>A0A1F7RU93_9BACT</name>
<protein>
    <recommendedName>
        <fullName evidence="4">General secretion pathway GspH domain-containing protein</fullName>
    </recommendedName>
</protein>
<proteinExistence type="predicted"/>
<keyword evidence="1" id="KW-0472">Membrane</keyword>
<evidence type="ECO:0000256" key="1">
    <source>
        <dbReference type="SAM" id="Phobius"/>
    </source>
</evidence>
<dbReference type="Pfam" id="PF07963">
    <property type="entry name" value="N_methyl"/>
    <property type="match status" value="1"/>
</dbReference>
<feature type="transmembrane region" description="Helical" evidence="1">
    <location>
        <begin position="12"/>
        <end position="36"/>
    </location>
</feature>
<dbReference type="SUPFAM" id="SSF54523">
    <property type="entry name" value="Pili subunits"/>
    <property type="match status" value="1"/>
</dbReference>
<keyword evidence="1" id="KW-1133">Transmembrane helix</keyword>
<evidence type="ECO:0000313" key="3">
    <source>
        <dbReference type="Proteomes" id="UP000179266"/>
    </source>
</evidence>
<dbReference type="Proteomes" id="UP000179266">
    <property type="component" value="Unassembled WGS sequence"/>
</dbReference>
<dbReference type="PROSITE" id="PS00409">
    <property type="entry name" value="PROKAR_NTER_METHYL"/>
    <property type="match status" value="1"/>
</dbReference>
<evidence type="ECO:0008006" key="4">
    <source>
        <dbReference type="Google" id="ProtNLM"/>
    </source>
</evidence>
<evidence type="ECO:0000313" key="2">
    <source>
        <dbReference type="EMBL" id="OGL45139.1"/>
    </source>
</evidence>
<accession>A0A1F7RU93</accession>
<gene>
    <name evidence="2" type="ORF">A2161_00755</name>
</gene>
<dbReference type="Gene3D" id="3.30.700.10">
    <property type="entry name" value="Glycoprotein, Type 4 Pilin"/>
    <property type="match status" value="1"/>
</dbReference>
<organism evidence="2 3">
    <name type="scientific">Candidatus Schekmanbacteria bacterium RBG_13_48_7</name>
    <dbReference type="NCBI Taxonomy" id="1817878"/>
    <lineage>
        <taxon>Bacteria</taxon>
        <taxon>Candidatus Schekmaniibacteriota</taxon>
    </lineage>
</organism>
<keyword evidence="1" id="KW-0812">Transmembrane</keyword>
<dbReference type="AlphaFoldDB" id="A0A1F7RU93"/>